<feature type="transmembrane region" description="Helical" evidence="9">
    <location>
        <begin position="121"/>
        <end position="141"/>
    </location>
</feature>
<dbReference type="Gene3D" id="1.20.5.1930">
    <property type="match status" value="1"/>
</dbReference>
<keyword evidence="5" id="KW-0547">Nucleotide-binding</keyword>
<organism evidence="12 13">
    <name type="scientific">Microbispora oryzae</name>
    <dbReference type="NCBI Taxonomy" id="2806554"/>
    <lineage>
        <taxon>Bacteria</taxon>
        <taxon>Bacillati</taxon>
        <taxon>Actinomycetota</taxon>
        <taxon>Actinomycetes</taxon>
        <taxon>Streptosporangiales</taxon>
        <taxon>Streptosporangiaceae</taxon>
        <taxon>Microbispora</taxon>
    </lineage>
</organism>
<dbReference type="GO" id="GO:0016020">
    <property type="term" value="C:membrane"/>
    <property type="evidence" value="ECO:0007669"/>
    <property type="project" value="InterPro"/>
</dbReference>
<keyword evidence="8" id="KW-0902">Two-component regulatory system</keyword>
<keyword evidence="9" id="KW-0472">Membrane</keyword>
<keyword evidence="4" id="KW-0808">Transferase</keyword>
<keyword evidence="7" id="KW-0067">ATP-binding</keyword>
<gene>
    <name evidence="12" type="ORF">JOL79_11730</name>
</gene>
<feature type="transmembrane region" description="Helical" evidence="9">
    <location>
        <begin position="172"/>
        <end position="191"/>
    </location>
</feature>
<sequence>MAWARSCGLRIGAGIGRNPGSRGADHTFGRFCRRRAFLSLYGVSASAVRLPSDPIAPPYASRGRRAAIAADVALGVALAGVLAFWAGKIADRWGGAYWAFDCATGAVVSTIALLRRWNRAWAAAGGLAVTAVALPVARFAGLPSEPGPATALALSVLVGSAISALPARAACAVAAGGLAVAGGSVVTAHAFTAGVPAVTSLNAVTWLAAVAVGLGLRLLAARRRFVADKVRRDERLEIARELHDVVARHVTAIVLQAQAARLVAGRHPGPRPGQLDDTLAGIESAGSEALAAMRRVVGLLRDADDAAPATFGERLGDLVERFGGHGPAVHLRLPDGEDESAWPPEVAGTVYRIVQESLTNIARHAANATAVTIGVTRDGDTLVVEVLDDAPPAAARLPRRGGYGLVGMRERAEALGGALFAGPRAVGGWSVRATLPAPVRDRR</sequence>
<dbReference type="Proteomes" id="UP000674234">
    <property type="component" value="Unassembled WGS sequence"/>
</dbReference>
<dbReference type="InterPro" id="IPR011712">
    <property type="entry name" value="Sig_transdc_His_kin_sub3_dim/P"/>
</dbReference>
<evidence type="ECO:0000256" key="5">
    <source>
        <dbReference type="ARBA" id="ARBA00022741"/>
    </source>
</evidence>
<evidence type="ECO:0000256" key="1">
    <source>
        <dbReference type="ARBA" id="ARBA00000085"/>
    </source>
</evidence>
<dbReference type="CDD" id="cd16917">
    <property type="entry name" value="HATPase_UhpB-NarQ-NarX-like"/>
    <property type="match status" value="1"/>
</dbReference>
<evidence type="ECO:0000256" key="8">
    <source>
        <dbReference type="ARBA" id="ARBA00023012"/>
    </source>
</evidence>
<evidence type="ECO:0000256" key="6">
    <source>
        <dbReference type="ARBA" id="ARBA00022777"/>
    </source>
</evidence>
<keyword evidence="13" id="KW-1185">Reference proteome</keyword>
<evidence type="ECO:0000256" key="2">
    <source>
        <dbReference type="ARBA" id="ARBA00012438"/>
    </source>
</evidence>
<reference evidence="12" key="1">
    <citation type="submission" date="2021-02" db="EMBL/GenBank/DDBJ databases">
        <title>Draft genome sequence of Microbispora sp. RL4-1S isolated from rice leaves in Thailand.</title>
        <authorList>
            <person name="Muangham S."/>
            <person name="Duangmal K."/>
        </authorList>
    </citation>
    <scope>NUCLEOTIDE SEQUENCE</scope>
    <source>
        <strain evidence="12">RL4-1S</strain>
    </source>
</reference>
<feature type="domain" description="Signal transduction histidine kinase subgroup 3 dimerisation and phosphoacceptor" evidence="11">
    <location>
        <begin position="234"/>
        <end position="304"/>
    </location>
</feature>
<dbReference type="InterPro" id="IPR036890">
    <property type="entry name" value="HATPase_C_sf"/>
</dbReference>
<evidence type="ECO:0000256" key="4">
    <source>
        <dbReference type="ARBA" id="ARBA00022679"/>
    </source>
</evidence>
<feature type="transmembrane region" description="Helical" evidence="9">
    <location>
        <begin position="66"/>
        <end position="85"/>
    </location>
</feature>
<feature type="transmembrane region" description="Helical" evidence="9">
    <location>
        <begin position="97"/>
        <end position="114"/>
    </location>
</feature>
<name>A0A940WPF5_9ACTN</name>
<evidence type="ECO:0000256" key="3">
    <source>
        <dbReference type="ARBA" id="ARBA00022553"/>
    </source>
</evidence>
<proteinExistence type="predicted"/>
<keyword evidence="9" id="KW-0812">Transmembrane</keyword>
<keyword evidence="3" id="KW-0597">Phosphoprotein</keyword>
<accession>A0A940WPF5</accession>
<evidence type="ECO:0000259" key="10">
    <source>
        <dbReference type="Pfam" id="PF02518"/>
    </source>
</evidence>
<comment type="catalytic activity">
    <reaction evidence="1">
        <text>ATP + protein L-histidine = ADP + protein N-phospho-L-histidine.</text>
        <dbReference type="EC" id="2.7.13.3"/>
    </reaction>
</comment>
<evidence type="ECO:0000256" key="9">
    <source>
        <dbReference type="SAM" id="Phobius"/>
    </source>
</evidence>
<dbReference type="GO" id="GO:0005524">
    <property type="term" value="F:ATP binding"/>
    <property type="evidence" value="ECO:0007669"/>
    <property type="project" value="UniProtKB-KW"/>
</dbReference>
<dbReference type="Pfam" id="PF02518">
    <property type="entry name" value="HATPase_c"/>
    <property type="match status" value="1"/>
</dbReference>
<keyword evidence="9" id="KW-1133">Transmembrane helix</keyword>
<dbReference type="GO" id="GO:0000155">
    <property type="term" value="F:phosphorelay sensor kinase activity"/>
    <property type="evidence" value="ECO:0007669"/>
    <property type="project" value="InterPro"/>
</dbReference>
<dbReference type="PANTHER" id="PTHR24421:SF10">
    <property type="entry name" value="NITRATE_NITRITE SENSOR PROTEIN NARQ"/>
    <property type="match status" value="1"/>
</dbReference>
<keyword evidence="6 12" id="KW-0418">Kinase</keyword>
<dbReference type="InterPro" id="IPR003594">
    <property type="entry name" value="HATPase_dom"/>
</dbReference>
<dbReference type="EMBL" id="JAFCNB010000005">
    <property type="protein sequence ID" value="MBP2704484.1"/>
    <property type="molecule type" value="Genomic_DNA"/>
</dbReference>
<dbReference type="Pfam" id="PF07730">
    <property type="entry name" value="HisKA_3"/>
    <property type="match status" value="1"/>
</dbReference>
<evidence type="ECO:0000256" key="7">
    <source>
        <dbReference type="ARBA" id="ARBA00022840"/>
    </source>
</evidence>
<evidence type="ECO:0000259" key="11">
    <source>
        <dbReference type="Pfam" id="PF07730"/>
    </source>
</evidence>
<evidence type="ECO:0000313" key="12">
    <source>
        <dbReference type="EMBL" id="MBP2704484.1"/>
    </source>
</evidence>
<feature type="transmembrane region" description="Helical" evidence="9">
    <location>
        <begin position="147"/>
        <end position="165"/>
    </location>
</feature>
<dbReference type="PANTHER" id="PTHR24421">
    <property type="entry name" value="NITRATE/NITRITE SENSOR PROTEIN NARX-RELATED"/>
    <property type="match status" value="1"/>
</dbReference>
<dbReference type="EC" id="2.7.13.3" evidence="2"/>
<comment type="caution">
    <text evidence="12">The sequence shown here is derived from an EMBL/GenBank/DDBJ whole genome shotgun (WGS) entry which is preliminary data.</text>
</comment>
<dbReference type="SUPFAM" id="SSF55874">
    <property type="entry name" value="ATPase domain of HSP90 chaperone/DNA topoisomerase II/histidine kinase"/>
    <property type="match status" value="1"/>
</dbReference>
<feature type="transmembrane region" description="Helical" evidence="9">
    <location>
        <begin position="203"/>
        <end position="221"/>
    </location>
</feature>
<dbReference type="AlphaFoldDB" id="A0A940WPF5"/>
<protein>
    <recommendedName>
        <fullName evidence="2">histidine kinase</fullName>
        <ecNumber evidence="2">2.7.13.3</ecNumber>
    </recommendedName>
</protein>
<dbReference type="GO" id="GO:0046983">
    <property type="term" value="F:protein dimerization activity"/>
    <property type="evidence" value="ECO:0007669"/>
    <property type="project" value="InterPro"/>
</dbReference>
<feature type="domain" description="Histidine kinase/HSP90-like ATPase" evidence="10">
    <location>
        <begin position="349"/>
        <end position="437"/>
    </location>
</feature>
<evidence type="ECO:0000313" key="13">
    <source>
        <dbReference type="Proteomes" id="UP000674234"/>
    </source>
</evidence>
<dbReference type="Gene3D" id="3.30.565.10">
    <property type="entry name" value="Histidine kinase-like ATPase, C-terminal domain"/>
    <property type="match status" value="1"/>
</dbReference>
<dbReference type="InterPro" id="IPR050482">
    <property type="entry name" value="Sensor_HK_TwoCompSys"/>
</dbReference>